<feature type="transmembrane region" description="Helical" evidence="6">
    <location>
        <begin position="270"/>
        <end position="288"/>
    </location>
</feature>
<dbReference type="GO" id="GO:0005886">
    <property type="term" value="C:plasma membrane"/>
    <property type="evidence" value="ECO:0007669"/>
    <property type="project" value="UniProtKB-SubCell"/>
</dbReference>
<dbReference type="Gene3D" id="1.20.1250.20">
    <property type="entry name" value="MFS general substrate transporter like domains"/>
    <property type="match status" value="1"/>
</dbReference>
<evidence type="ECO:0000256" key="3">
    <source>
        <dbReference type="ARBA" id="ARBA00022692"/>
    </source>
</evidence>
<dbReference type="Pfam" id="PF13620">
    <property type="entry name" value="CarboxypepD_reg"/>
    <property type="match status" value="1"/>
</dbReference>
<dbReference type="PRINTS" id="PR01036">
    <property type="entry name" value="TCRTETB"/>
</dbReference>
<dbReference type="SUPFAM" id="SSF103473">
    <property type="entry name" value="MFS general substrate transporter"/>
    <property type="match status" value="1"/>
</dbReference>
<dbReference type="PANTHER" id="PTHR42718:SF9">
    <property type="entry name" value="MAJOR FACILITATOR SUPERFAMILY MULTIDRUG TRANSPORTER MFSC"/>
    <property type="match status" value="1"/>
</dbReference>
<evidence type="ECO:0000313" key="8">
    <source>
        <dbReference type="EMBL" id="REF29168.1"/>
    </source>
</evidence>
<keyword evidence="8" id="KW-0121">Carboxypeptidase</keyword>
<evidence type="ECO:0000256" key="2">
    <source>
        <dbReference type="ARBA" id="ARBA00022448"/>
    </source>
</evidence>
<comment type="caution">
    <text evidence="8">The sequence shown here is derived from an EMBL/GenBank/DDBJ whole genome shotgun (WGS) entry which is preliminary data.</text>
</comment>
<name>A0A3D9UI76_9MICO</name>
<dbReference type="EMBL" id="QTUA01000001">
    <property type="protein sequence ID" value="REF29168.1"/>
    <property type="molecule type" value="Genomic_DNA"/>
</dbReference>
<dbReference type="Gene3D" id="1.20.1720.10">
    <property type="entry name" value="Multidrug resistance protein D"/>
    <property type="match status" value="1"/>
</dbReference>
<organism evidence="8 9">
    <name type="scientific">Calidifontibacter indicus</name>
    <dbReference type="NCBI Taxonomy" id="419650"/>
    <lineage>
        <taxon>Bacteria</taxon>
        <taxon>Bacillati</taxon>
        <taxon>Actinomycetota</taxon>
        <taxon>Actinomycetes</taxon>
        <taxon>Micrococcales</taxon>
        <taxon>Dermacoccaceae</taxon>
        <taxon>Calidifontibacter</taxon>
    </lineage>
</organism>
<evidence type="ECO:0000313" key="9">
    <source>
        <dbReference type="Proteomes" id="UP000256253"/>
    </source>
</evidence>
<dbReference type="OrthoDB" id="4484751at2"/>
<dbReference type="AlphaFoldDB" id="A0A3D9UI76"/>
<proteinExistence type="predicted"/>
<feature type="transmembrane region" description="Helical" evidence="6">
    <location>
        <begin position="170"/>
        <end position="189"/>
    </location>
</feature>
<dbReference type="GO" id="GO:0004180">
    <property type="term" value="F:carboxypeptidase activity"/>
    <property type="evidence" value="ECO:0007669"/>
    <property type="project" value="UniProtKB-KW"/>
</dbReference>
<dbReference type="InterPro" id="IPR036259">
    <property type="entry name" value="MFS_trans_sf"/>
</dbReference>
<dbReference type="InterPro" id="IPR011701">
    <property type="entry name" value="MFS"/>
</dbReference>
<feature type="transmembrane region" description="Helical" evidence="6">
    <location>
        <begin position="232"/>
        <end position="250"/>
    </location>
</feature>
<dbReference type="Pfam" id="PF07690">
    <property type="entry name" value="MFS_1"/>
    <property type="match status" value="1"/>
</dbReference>
<accession>A0A3D9UI76</accession>
<dbReference type="SUPFAM" id="SSF49464">
    <property type="entry name" value="Carboxypeptidase regulatory domain-like"/>
    <property type="match status" value="1"/>
</dbReference>
<keyword evidence="3 6" id="KW-0812">Transmembrane</keyword>
<feature type="transmembrane region" description="Helical" evidence="6">
    <location>
        <begin position="364"/>
        <end position="384"/>
    </location>
</feature>
<keyword evidence="9" id="KW-1185">Reference proteome</keyword>
<gene>
    <name evidence="8" type="ORF">DFJ65_0102</name>
</gene>
<dbReference type="GO" id="GO:0022857">
    <property type="term" value="F:transmembrane transporter activity"/>
    <property type="evidence" value="ECO:0007669"/>
    <property type="project" value="InterPro"/>
</dbReference>
<dbReference type="InterPro" id="IPR020846">
    <property type="entry name" value="MFS_dom"/>
</dbReference>
<dbReference type="InterPro" id="IPR008969">
    <property type="entry name" value="CarboxyPept-like_regulatory"/>
</dbReference>
<evidence type="ECO:0000256" key="4">
    <source>
        <dbReference type="ARBA" id="ARBA00022989"/>
    </source>
</evidence>
<dbReference type="CDD" id="cd17504">
    <property type="entry name" value="MFS_MMR_MDR_like"/>
    <property type="match status" value="1"/>
</dbReference>
<keyword evidence="8" id="KW-0378">Hydrolase</keyword>
<dbReference type="PROSITE" id="PS50850">
    <property type="entry name" value="MFS"/>
    <property type="match status" value="1"/>
</dbReference>
<feature type="transmembrane region" description="Helical" evidence="6">
    <location>
        <begin position="443"/>
        <end position="462"/>
    </location>
</feature>
<feature type="transmembrane region" description="Helical" evidence="6">
    <location>
        <begin position="340"/>
        <end position="358"/>
    </location>
</feature>
<dbReference type="PANTHER" id="PTHR42718">
    <property type="entry name" value="MAJOR FACILITATOR SUPERFAMILY MULTIDRUG TRANSPORTER MFSC"/>
    <property type="match status" value="1"/>
</dbReference>
<sequence>MSHAAAPVRSRRPAGLITAVLAITGTLVALQQTLVVPLLPEVPKLLHTTETNGSWLVTATLLTSAVATPIVSRCADMFGKRKMMLISLATMIVGSLIGALGHQLWQVILGRSLQGFAAALVPVGISIMRDELPREKVGGAVALMSATLGIGAAIGLPLSGYIYAHFDWHALFWVSLVAAIVMFLAIVLVVPESAVRTHGRFDVVGALLLSSALICFLLAVSKGGDWGWGSRTTLGLFVAAVVIAAAWVPWELRTVGPMVDLRTAARPPILLTNIASVFVGLSMFVNLVSTTQLLQMPKITGYGHGLSVLDAGLCVLPAGLMMVVLSPVTATITKRWGGKYSLLLGGLVLGLSYVLRVYLTGSVFQIALGAAITSAGTAIAYAAMPSIIMANAPISETAAANGFNALLRAVGTSTSSAMVAAILSTVAINVGGIDLPRLEAFHYIYWVAAAAGLVAALVAFFIPSSRREDDPQETHSGRDVVVHGHVRDGSGRPARNAVVTLLTDSGEKVDWSRAEADGSYSLVLPGPGVYQRITNADGYHPRAELVSIDAAGEYAVELGTRFRLEGTVRLDGHPVDGALVTITTPLGEVEETGHTQADGSFSLRLDVTGRHVVSVIDPATSASSARHVVVLGAVDPLTVDLVRRPSDPAPTVDA</sequence>
<keyword evidence="8" id="KW-0645">Protease</keyword>
<dbReference type="Proteomes" id="UP000256253">
    <property type="component" value="Unassembled WGS sequence"/>
</dbReference>
<feature type="transmembrane region" description="Helical" evidence="6">
    <location>
        <begin position="405"/>
        <end position="431"/>
    </location>
</feature>
<evidence type="ECO:0000256" key="1">
    <source>
        <dbReference type="ARBA" id="ARBA00004651"/>
    </source>
</evidence>
<keyword evidence="4 6" id="KW-1133">Transmembrane helix</keyword>
<keyword evidence="5 6" id="KW-0472">Membrane</keyword>
<feature type="transmembrane region" description="Helical" evidence="6">
    <location>
        <begin position="108"/>
        <end position="128"/>
    </location>
</feature>
<comment type="subcellular location">
    <subcellularLocation>
        <location evidence="1">Cell membrane</location>
        <topology evidence="1">Multi-pass membrane protein</topology>
    </subcellularLocation>
</comment>
<dbReference type="Gene3D" id="2.60.40.1120">
    <property type="entry name" value="Carboxypeptidase-like, regulatory domain"/>
    <property type="match status" value="1"/>
</dbReference>
<dbReference type="RefSeq" id="WP_115921315.1">
    <property type="nucleotide sequence ID" value="NZ_QTUA01000001.1"/>
</dbReference>
<evidence type="ECO:0000259" key="7">
    <source>
        <dbReference type="PROSITE" id="PS50850"/>
    </source>
</evidence>
<evidence type="ECO:0000256" key="5">
    <source>
        <dbReference type="ARBA" id="ARBA00023136"/>
    </source>
</evidence>
<evidence type="ECO:0000256" key="6">
    <source>
        <dbReference type="SAM" id="Phobius"/>
    </source>
</evidence>
<feature type="domain" description="Major facilitator superfamily (MFS) profile" evidence="7">
    <location>
        <begin position="17"/>
        <end position="467"/>
    </location>
</feature>
<reference evidence="8 9" key="1">
    <citation type="submission" date="2018-08" db="EMBL/GenBank/DDBJ databases">
        <title>Sequencing the genomes of 1000 actinobacteria strains.</title>
        <authorList>
            <person name="Klenk H.-P."/>
        </authorList>
    </citation>
    <scope>NUCLEOTIDE SEQUENCE [LARGE SCALE GENOMIC DNA]</scope>
    <source>
        <strain evidence="8 9">DSM 22967</strain>
    </source>
</reference>
<feature type="transmembrane region" description="Helical" evidence="6">
    <location>
        <begin position="201"/>
        <end position="220"/>
    </location>
</feature>
<protein>
    <submittedName>
        <fullName evidence="8">Carboxypeptidase family protein</fullName>
    </submittedName>
</protein>
<feature type="transmembrane region" description="Helical" evidence="6">
    <location>
        <begin position="308"/>
        <end position="328"/>
    </location>
</feature>
<feature type="transmembrane region" description="Helical" evidence="6">
    <location>
        <begin position="53"/>
        <end position="71"/>
    </location>
</feature>
<keyword evidence="2" id="KW-0813">Transport</keyword>
<feature type="transmembrane region" description="Helical" evidence="6">
    <location>
        <begin position="83"/>
        <end position="102"/>
    </location>
</feature>
<feature type="transmembrane region" description="Helical" evidence="6">
    <location>
        <begin position="140"/>
        <end position="164"/>
    </location>
</feature>